<sequence>MKKIKTFYIVALFIFSITRMYGQSPSDIVGKWEGIDYLNNPSELIFTEDSFVSFTINGEKLGGENFSIKGQKADLKYFIDSLKNPFWFDFIVYSRTESIEKGRIKGVLKFIDIDNIQIAVSFDGNRITDFSEKNIESTITLKRIK</sequence>
<name>A0ABS5D1F8_9FLAO</name>
<reference evidence="1 2" key="1">
    <citation type="submission" date="2021-04" db="EMBL/GenBank/DDBJ databases">
        <title>Description of novel Flavobacterium sp. F-328.</title>
        <authorList>
            <person name="Saticioglu I.B."/>
        </authorList>
    </citation>
    <scope>NUCLEOTIDE SEQUENCE [LARGE SCALE GENOMIC DNA]</scope>
    <source>
        <strain evidence="1 2">F-328</strain>
    </source>
</reference>
<proteinExistence type="predicted"/>
<dbReference type="Proteomes" id="UP000679008">
    <property type="component" value="Unassembled WGS sequence"/>
</dbReference>
<gene>
    <name evidence="1" type="ORF">KBJ98_03955</name>
</gene>
<organism evidence="1 2">
    <name type="scientific">Flavobacterium erciyesense</name>
    <dbReference type="NCBI Taxonomy" id="2825842"/>
    <lineage>
        <taxon>Bacteria</taxon>
        <taxon>Pseudomonadati</taxon>
        <taxon>Bacteroidota</taxon>
        <taxon>Flavobacteriia</taxon>
        <taxon>Flavobacteriales</taxon>
        <taxon>Flavobacteriaceae</taxon>
        <taxon>Flavobacterium</taxon>
    </lineage>
</organism>
<dbReference type="RefSeq" id="WP_210788373.1">
    <property type="nucleotide sequence ID" value="NZ_JAGPXB010000002.1"/>
</dbReference>
<evidence type="ECO:0000313" key="2">
    <source>
        <dbReference type="Proteomes" id="UP000679008"/>
    </source>
</evidence>
<protein>
    <recommendedName>
        <fullName evidence="3">Lipocalin-like domain-containing protein</fullName>
    </recommendedName>
</protein>
<comment type="caution">
    <text evidence="1">The sequence shown here is derived from an EMBL/GenBank/DDBJ whole genome shotgun (WGS) entry which is preliminary data.</text>
</comment>
<evidence type="ECO:0000313" key="1">
    <source>
        <dbReference type="EMBL" id="MBQ0907855.1"/>
    </source>
</evidence>
<dbReference type="EMBL" id="JAGPXB010000002">
    <property type="protein sequence ID" value="MBQ0907855.1"/>
    <property type="molecule type" value="Genomic_DNA"/>
</dbReference>
<keyword evidence="2" id="KW-1185">Reference proteome</keyword>
<evidence type="ECO:0008006" key="3">
    <source>
        <dbReference type="Google" id="ProtNLM"/>
    </source>
</evidence>
<accession>A0ABS5D1F8</accession>